<evidence type="ECO:0000256" key="2">
    <source>
        <dbReference type="ARBA" id="ARBA00022691"/>
    </source>
</evidence>
<keyword evidence="6" id="KW-1185">Reference proteome</keyword>
<evidence type="ECO:0000256" key="1">
    <source>
        <dbReference type="ARBA" id="ARBA00022679"/>
    </source>
</evidence>
<dbReference type="PROSITE" id="PS50868">
    <property type="entry name" value="POST_SET"/>
    <property type="match status" value="1"/>
</dbReference>
<sequence>MTTQNHKEVIIKDVPNKGRGVFANQDFKTGEVVIVGKPVEVPESRTMTSLQVSYDKHVELDESACVINHSCAPNLGVRNNAHGGYTFHALRDIESGTELTWNYNTTEYVSIAVSTCHCGANNCRGKTLGFKFLEDEIRNLYGDYIADYLKEPKK</sequence>
<feature type="domain" description="Post-SET" evidence="4">
    <location>
        <begin position="112"/>
        <end position="128"/>
    </location>
</feature>
<keyword evidence="2" id="KW-0949">S-adenosyl-L-methionine</keyword>
<dbReference type="InterPro" id="IPR053201">
    <property type="entry name" value="Flavunoidine_N-MTase"/>
</dbReference>
<evidence type="ECO:0000259" key="3">
    <source>
        <dbReference type="PROSITE" id="PS50280"/>
    </source>
</evidence>
<dbReference type="GO" id="GO:0016740">
    <property type="term" value="F:transferase activity"/>
    <property type="evidence" value="ECO:0007669"/>
    <property type="project" value="UniProtKB-KW"/>
</dbReference>
<dbReference type="AlphaFoldDB" id="A0A0A6P8N8"/>
<gene>
    <name evidence="5" type="ORF">PN36_32540</name>
</gene>
<evidence type="ECO:0008006" key="7">
    <source>
        <dbReference type="Google" id="ProtNLM"/>
    </source>
</evidence>
<dbReference type="InterPro" id="IPR046341">
    <property type="entry name" value="SET_dom_sf"/>
</dbReference>
<dbReference type="InterPro" id="IPR003616">
    <property type="entry name" value="Post-SET_dom"/>
</dbReference>
<protein>
    <recommendedName>
        <fullName evidence="7">Nuclear protein SET</fullName>
    </recommendedName>
</protein>
<dbReference type="Gene3D" id="2.170.270.10">
    <property type="entry name" value="SET domain"/>
    <property type="match status" value="1"/>
</dbReference>
<evidence type="ECO:0000259" key="4">
    <source>
        <dbReference type="PROSITE" id="PS50868"/>
    </source>
</evidence>
<dbReference type="InterPro" id="IPR001214">
    <property type="entry name" value="SET_dom"/>
</dbReference>
<proteinExistence type="predicted"/>
<name>A0A0A6P8N8_9GAMM</name>
<evidence type="ECO:0000313" key="6">
    <source>
        <dbReference type="Proteomes" id="UP000030428"/>
    </source>
</evidence>
<feature type="domain" description="SET" evidence="3">
    <location>
        <begin position="7"/>
        <end position="104"/>
    </location>
</feature>
<dbReference type="PROSITE" id="PS50280">
    <property type="entry name" value="SET"/>
    <property type="match status" value="1"/>
</dbReference>
<organism evidence="5 6">
    <name type="scientific">Candidatus Thiomargarita nelsonii</name>
    <dbReference type="NCBI Taxonomy" id="1003181"/>
    <lineage>
        <taxon>Bacteria</taxon>
        <taxon>Pseudomonadati</taxon>
        <taxon>Pseudomonadota</taxon>
        <taxon>Gammaproteobacteria</taxon>
        <taxon>Thiotrichales</taxon>
        <taxon>Thiotrichaceae</taxon>
        <taxon>Thiomargarita</taxon>
    </lineage>
</organism>
<dbReference type="EMBL" id="JSZA02000290">
    <property type="protein sequence ID" value="KHD11086.1"/>
    <property type="molecule type" value="Genomic_DNA"/>
</dbReference>
<dbReference type="SUPFAM" id="SSF82199">
    <property type="entry name" value="SET domain"/>
    <property type="match status" value="1"/>
</dbReference>
<keyword evidence="1" id="KW-0808">Transferase</keyword>
<dbReference type="Pfam" id="PF00856">
    <property type="entry name" value="SET"/>
    <property type="match status" value="1"/>
</dbReference>
<dbReference type="Proteomes" id="UP000030428">
    <property type="component" value="Unassembled WGS sequence"/>
</dbReference>
<dbReference type="SMART" id="SM00317">
    <property type="entry name" value="SET"/>
    <property type="match status" value="1"/>
</dbReference>
<dbReference type="PANTHER" id="PTHR12350">
    <property type="entry name" value="HISTONE-LYSINE N-METHYLTRANSFERASE-RELATED"/>
    <property type="match status" value="1"/>
</dbReference>
<evidence type="ECO:0000313" key="5">
    <source>
        <dbReference type="EMBL" id="KHD11086.1"/>
    </source>
</evidence>
<reference evidence="5 6" key="1">
    <citation type="journal article" date="2016" name="Front. Microbiol.">
        <title>Single-Cell (Meta-)Genomics of a Dimorphic Candidatus Thiomargarita nelsonii Reveals Genomic Plasticity.</title>
        <authorList>
            <person name="Flood B.E."/>
            <person name="Fliss P."/>
            <person name="Jones D.S."/>
            <person name="Dick G.J."/>
            <person name="Jain S."/>
            <person name="Kaster A.K."/>
            <person name="Winkel M."/>
            <person name="Mussmann M."/>
            <person name="Bailey J."/>
        </authorList>
    </citation>
    <scope>NUCLEOTIDE SEQUENCE [LARGE SCALE GENOMIC DNA]</scope>
    <source>
        <strain evidence="5">Hydrate Ridge</strain>
    </source>
</reference>
<dbReference type="CDD" id="cd20071">
    <property type="entry name" value="SET_SMYD"/>
    <property type="match status" value="1"/>
</dbReference>
<accession>A0A0A6P8N8</accession>
<comment type="caution">
    <text evidence="5">The sequence shown here is derived from an EMBL/GenBank/DDBJ whole genome shotgun (WGS) entry which is preliminary data.</text>
</comment>
<dbReference type="PANTHER" id="PTHR12350:SF19">
    <property type="entry name" value="SET DOMAIN-CONTAINING PROTEIN"/>
    <property type="match status" value="1"/>
</dbReference>